<dbReference type="RefSeq" id="WP_241878607.1">
    <property type="nucleotide sequence ID" value="NZ_CP093310.2"/>
</dbReference>
<accession>A0AAT9PE92</accession>
<reference evidence="1" key="1">
    <citation type="submission" date="2024-03" db="EMBL/GenBank/DDBJ databases">
        <title>Psychrobacter raelis sp. nov. isolated from a dog with peritonitis.</title>
        <authorList>
            <person name="Schiavone A."/>
            <person name="Manzulli V."/>
            <person name="Camarda A."/>
            <person name="Cafiero M.A."/>
            <person name="Vasco I."/>
            <person name="Marino L."/>
            <person name="Pennuzzi G."/>
            <person name="Serrecchia L."/>
            <person name="Galante D."/>
            <person name="Pugliese N."/>
        </authorList>
    </citation>
    <scope>NUCLEOTIDE SEQUENCE</scope>
    <source>
        <strain evidence="1">PraFG1</strain>
    </source>
</reference>
<dbReference type="EMBL" id="CP093310">
    <property type="protein sequence ID" value="UNK05138.1"/>
    <property type="molecule type" value="Genomic_DNA"/>
</dbReference>
<name>A0AAT9PE92_9GAMM</name>
<dbReference type="AlphaFoldDB" id="A0AAT9PE92"/>
<keyword evidence="2" id="KW-1185">Reference proteome</keyword>
<evidence type="ECO:0008006" key="3">
    <source>
        <dbReference type="Google" id="ProtNLM"/>
    </source>
</evidence>
<sequence length="157" mass="18780">MSKKYTIDLPVTDTWLGSNNPFSNSKLFEISSESDVELRDILESFARYFKEEMHYDNVQYYSNSHKSNLVGYLFRNSALDVVTEEHTSSPTRWFGGCLFEYENDEWTLCWVWLHPFFRNRGELSTAWKEFKDKYGDFKVQKPLSAQMEKFLSKEKRY</sequence>
<gene>
    <name evidence="1" type="ORF">MN210_14265</name>
</gene>
<dbReference type="Proteomes" id="UP000829560">
    <property type="component" value="Chromosome"/>
</dbReference>
<organism evidence="1 2">
    <name type="scientific">Psychrobacter raelei</name>
    <dbReference type="NCBI Taxonomy" id="2565531"/>
    <lineage>
        <taxon>Bacteria</taxon>
        <taxon>Pseudomonadati</taxon>
        <taxon>Pseudomonadota</taxon>
        <taxon>Gammaproteobacteria</taxon>
        <taxon>Moraxellales</taxon>
        <taxon>Moraxellaceae</taxon>
        <taxon>Psychrobacter</taxon>
    </lineage>
</organism>
<evidence type="ECO:0000313" key="2">
    <source>
        <dbReference type="Proteomes" id="UP000829560"/>
    </source>
</evidence>
<protein>
    <recommendedName>
        <fullName evidence="3">GNAT family N-acetyltransferase</fullName>
    </recommendedName>
</protein>
<dbReference type="KEGG" id="prae:MN210_14265"/>
<evidence type="ECO:0000313" key="1">
    <source>
        <dbReference type="EMBL" id="UNK05138.1"/>
    </source>
</evidence>
<proteinExistence type="predicted"/>